<proteinExistence type="inferred from homology"/>
<comment type="subcellular location">
    <subcellularLocation>
        <location evidence="1">Membrane</location>
        <topology evidence="1">Multi-pass membrane protein</topology>
    </subcellularLocation>
</comment>
<evidence type="ECO:0000313" key="9">
    <source>
        <dbReference type="Proteomes" id="UP000051861"/>
    </source>
</evidence>
<feature type="transmembrane region" description="Helical" evidence="7">
    <location>
        <begin position="197"/>
        <end position="220"/>
    </location>
</feature>
<evidence type="ECO:0000313" key="8">
    <source>
        <dbReference type="EMBL" id="KPJ70213.1"/>
    </source>
</evidence>
<dbReference type="GO" id="GO:0043190">
    <property type="term" value="C:ATP-binding cassette (ABC) transporter complex"/>
    <property type="evidence" value="ECO:0007669"/>
    <property type="project" value="InterPro"/>
</dbReference>
<dbReference type="GO" id="GO:0005548">
    <property type="term" value="F:phospholipid transporter activity"/>
    <property type="evidence" value="ECO:0007669"/>
    <property type="project" value="TreeGrafter"/>
</dbReference>
<sequence>MNSQAKLPLLGFFQQLGEVGILLNKTLKNSFKRPWEKKIFLRQLESIGVKSLPVISLTAAFGGLVFGLQTYLGFHRYIGPGSEAYGGPIISLGLSKELIPILVGLMVAGRVGSAMAAEIGTMKITEQIDALISLGANPTPYLVVPRTIACLVMLPCLTLYGDIIGMAAGFFYNVYLMGVNRAIYLKNTLLYLELWDVISGLIKAAVFGVIIAIIGCWQGLKAEGGAEGVGKATTQTVVIASICILIMNFFMSKVFPASL</sequence>
<feature type="transmembrane region" description="Helical" evidence="7">
    <location>
        <begin position="232"/>
        <end position="251"/>
    </location>
</feature>
<protein>
    <submittedName>
        <fullName evidence="8">ABC transporter permease</fullName>
    </submittedName>
</protein>
<dbReference type="InterPro" id="IPR003453">
    <property type="entry name" value="ABC_MlaE_roteobac"/>
</dbReference>
<dbReference type="PANTHER" id="PTHR30188:SF4">
    <property type="entry name" value="PROTEIN TRIGALACTOSYLDIACYLGLYCEROL 1, CHLOROPLASTIC"/>
    <property type="match status" value="1"/>
</dbReference>
<gene>
    <name evidence="8" type="ORF">AMJ44_00420</name>
</gene>
<keyword evidence="3" id="KW-0813">Transport</keyword>
<keyword evidence="6 7" id="KW-0472">Membrane</keyword>
<evidence type="ECO:0000256" key="3">
    <source>
        <dbReference type="ARBA" id="ARBA00022448"/>
    </source>
</evidence>
<evidence type="ECO:0000256" key="4">
    <source>
        <dbReference type="ARBA" id="ARBA00022692"/>
    </source>
</evidence>
<dbReference type="NCBIfam" id="TIGR00056">
    <property type="entry name" value="MlaE family lipid ABC transporter permease subunit"/>
    <property type="match status" value="1"/>
</dbReference>
<feature type="transmembrane region" description="Helical" evidence="7">
    <location>
        <begin position="52"/>
        <end position="78"/>
    </location>
</feature>
<dbReference type="EMBL" id="LIZX01000004">
    <property type="protein sequence ID" value="KPJ70213.1"/>
    <property type="molecule type" value="Genomic_DNA"/>
</dbReference>
<organism evidence="8 9">
    <name type="scientific">candidate division WOR-1 bacterium DG_54_3</name>
    <dbReference type="NCBI Taxonomy" id="1703775"/>
    <lineage>
        <taxon>Bacteria</taxon>
        <taxon>Bacillati</taxon>
        <taxon>Saganbacteria</taxon>
    </lineage>
</organism>
<dbReference type="PATRIC" id="fig|1703775.3.peg.69"/>
<reference evidence="8 9" key="1">
    <citation type="journal article" date="2015" name="Microbiome">
        <title>Genomic resolution of linkages in carbon, nitrogen, and sulfur cycling among widespread estuary sediment bacteria.</title>
        <authorList>
            <person name="Baker B.J."/>
            <person name="Lazar C.S."/>
            <person name="Teske A.P."/>
            <person name="Dick G.J."/>
        </authorList>
    </citation>
    <scope>NUCLEOTIDE SEQUENCE [LARGE SCALE GENOMIC DNA]</scope>
    <source>
        <strain evidence="8">DG_54_3</strain>
    </source>
</reference>
<keyword evidence="4 7" id="KW-0812">Transmembrane</keyword>
<evidence type="ECO:0000256" key="2">
    <source>
        <dbReference type="ARBA" id="ARBA00007556"/>
    </source>
</evidence>
<name>A0A0S7Y635_UNCSA</name>
<dbReference type="Pfam" id="PF02405">
    <property type="entry name" value="MlaE"/>
    <property type="match status" value="1"/>
</dbReference>
<dbReference type="AlphaFoldDB" id="A0A0S7Y635"/>
<accession>A0A0S7Y635</accession>
<evidence type="ECO:0000256" key="1">
    <source>
        <dbReference type="ARBA" id="ARBA00004141"/>
    </source>
</evidence>
<dbReference type="Proteomes" id="UP000051861">
    <property type="component" value="Unassembled WGS sequence"/>
</dbReference>
<evidence type="ECO:0000256" key="7">
    <source>
        <dbReference type="RuleBase" id="RU362044"/>
    </source>
</evidence>
<dbReference type="InterPro" id="IPR030802">
    <property type="entry name" value="Permease_MalE"/>
</dbReference>
<dbReference type="PANTHER" id="PTHR30188">
    <property type="entry name" value="ABC TRANSPORTER PERMEASE PROTEIN-RELATED"/>
    <property type="match status" value="1"/>
</dbReference>
<comment type="caution">
    <text evidence="8">The sequence shown here is derived from an EMBL/GenBank/DDBJ whole genome shotgun (WGS) entry which is preliminary data.</text>
</comment>
<keyword evidence="5 7" id="KW-1133">Transmembrane helix</keyword>
<evidence type="ECO:0000256" key="5">
    <source>
        <dbReference type="ARBA" id="ARBA00022989"/>
    </source>
</evidence>
<comment type="similarity">
    <text evidence="2 7">Belongs to the MlaE permease family.</text>
</comment>
<feature type="transmembrane region" description="Helical" evidence="7">
    <location>
        <begin position="98"/>
        <end position="117"/>
    </location>
</feature>
<feature type="transmembrane region" description="Helical" evidence="7">
    <location>
        <begin position="148"/>
        <end position="177"/>
    </location>
</feature>
<evidence type="ECO:0000256" key="6">
    <source>
        <dbReference type="ARBA" id="ARBA00023136"/>
    </source>
</evidence>